<sequence length="288" mass="30833">MYVISGASGRIGSVVADRLLDSGHPVRAVVRRPEAAADWISRGAEAVVLDLRDSQKVTEALNGATAFFAMMPFDLSVPDLEQYAAEVVQSVSNAVKDAGVRHTVMLSSGGADLTEGTGPILGLHHMEQALAQTGTVLTALRPGHFQEKFGDVLGAVLHEGIFPVFASSADTPLPMVATRDIAEIAVQELLADTQTSEAVDIVGPEYTERQVARSLSVVLGKPLEVVLIPEPRWMKALVEAGFAPHIAESLADLYRADEQKRLGPRGDRSIRVTTDIDTTVRHVLAQEV</sequence>
<reference evidence="2 3" key="1">
    <citation type="submission" date="2016-12" db="EMBL/GenBank/DDBJ databases">
        <title>Genomic comparison of strains in the 'Actinomyces naeslundii' group.</title>
        <authorList>
            <person name="Mughal S.R."/>
            <person name="Do T."/>
            <person name="Gilbert S.C."/>
            <person name="Witherden E.A."/>
            <person name="Didelot X."/>
            <person name="Beighton D."/>
        </authorList>
    </citation>
    <scope>NUCLEOTIDE SEQUENCE [LARGE SCALE GENOMIC DNA]</scope>
    <source>
        <strain evidence="2 3">P6N</strain>
    </source>
</reference>
<accession>A0A1Q8VS32</accession>
<protein>
    <submittedName>
        <fullName evidence="2">NADH(P)-binding protein</fullName>
    </submittedName>
</protein>
<evidence type="ECO:0000313" key="2">
    <source>
        <dbReference type="EMBL" id="OLO50898.1"/>
    </source>
</evidence>
<dbReference type="RefSeq" id="WP_075417189.1">
    <property type="nucleotide sequence ID" value="NZ_MSKL01000005.1"/>
</dbReference>
<dbReference type="SUPFAM" id="SSF51735">
    <property type="entry name" value="NAD(P)-binding Rossmann-fold domains"/>
    <property type="match status" value="1"/>
</dbReference>
<dbReference type="Gene3D" id="3.40.50.720">
    <property type="entry name" value="NAD(P)-binding Rossmann-like Domain"/>
    <property type="match status" value="1"/>
</dbReference>
<dbReference type="InterPro" id="IPR008030">
    <property type="entry name" value="NmrA-like"/>
</dbReference>
<dbReference type="AlphaFoldDB" id="A0A1Q8VS32"/>
<dbReference type="EMBL" id="MSKL01000005">
    <property type="protein sequence ID" value="OLO50898.1"/>
    <property type="molecule type" value="Genomic_DNA"/>
</dbReference>
<dbReference type="PANTHER" id="PTHR43162:SF1">
    <property type="entry name" value="PRESTALK A DIFFERENTIATION PROTEIN A"/>
    <property type="match status" value="1"/>
</dbReference>
<dbReference type="PANTHER" id="PTHR43162">
    <property type="match status" value="1"/>
</dbReference>
<dbReference type="Proteomes" id="UP000186394">
    <property type="component" value="Unassembled WGS sequence"/>
</dbReference>
<dbReference type="InterPro" id="IPR051604">
    <property type="entry name" value="Ergot_Alk_Oxidoreductase"/>
</dbReference>
<evidence type="ECO:0000259" key="1">
    <source>
        <dbReference type="Pfam" id="PF05368"/>
    </source>
</evidence>
<proteinExistence type="predicted"/>
<organism evidence="2 3">
    <name type="scientific">Actinomyces oris</name>
    <dbReference type="NCBI Taxonomy" id="544580"/>
    <lineage>
        <taxon>Bacteria</taxon>
        <taxon>Bacillati</taxon>
        <taxon>Actinomycetota</taxon>
        <taxon>Actinomycetes</taxon>
        <taxon>Actinomycetales</taxon>
        <taxon>Actinomycetaceae</taxon>
        <taxon>Actinomyces</taxon>
    </lineage>
</organism>
<dbReference type="Gene3D" id="3.90.25.10">
    <property type="entry name" value="UDP-galactose 4-epimerase, domain 1"/>
    <property type="match status" value="1"/>
</dbReference>
<dbReference type="Pfam" id="PF05368">
    <property type="entry name" value="NmrA"/>
    <property type="match status" value="1"/>
</dbReference>
<feature type="domain" description="NmrA-like" evidence="1">
    <location>
        <begin position="4"/>
        <end position="259"/>
    </location>
</feature>
<dbReference type="OrthoDB" id="4457504at2"/>
<evidence type="ECO:0000313" key="3">
    <source>
        <dbReference type="Proteomes" id="UP000186394"/>
    </source>
</evidence>
<dbReference type="InterPro" id="IPR036291">
    <property type="entry name" value="NAD(P)-bd_dom_sf"/>
</dbReference>
<gene>
    <name evidence="2" type="ORF">BKH28_01585</name>
</gene>
<comment type="caution">
    <text evidence="2">The sequence shown here is derived from an EMBL/GenBank/DDBJ whole genome shotgun (WGS) entry which is preliminary data.</text>
</comment>
<name>A0A1Q8VS32_9ACTO</name>